<dbReference type="InterPro" id="IPR054207">
    <property type="entry name" value="DUF6913"/>
</dbReference>
<dbReference type="RefSeq" id="WP_379664690.1">
    <property type="nucleotide sequence ID" value="NZ_JBHULH010000001.1"/>
</dbReference>
<keyword evidence="2" id="KW-1185">Reference proteome</keyword>
<organism evidence="1 2">
    <name type="scientific">Pseudotenacibaculum haliotis</name>
    <dbReference type="NCBI Taxonomy" id="1862138"/>
    <lineage>
        <taxon>Bacteria</taxon>
        <taxon>Pseudomonadati</taxon>
        <taxon>Bacteroidota</taxon>
        <taxon>Flavobacteriia</taxon>
        <taxon>Flavobacteriales</taxon>
        <taxon>Flavobacteriaceae</taxon>
        <taxon>Pseudotenacibaculum</taxon>
    </lineage>
</organism>
<dbReference type="Pfam" id="PF21857">
    <property type="entry name" value="DUF6913"/>
    <property type="match status" value="1"/>
</dbReference>
<name>A0ABW5LNV4_9FLAO</name>
<comment type="caution">
    <text evidence="1">The sequence shown here is derived from an EMBL/GenBank/DDBJ whole genome shotgun (WGS) entry which is preliminary data.</text>
</comment>
<dbReference type="Proteomes" id="UP001597508">
    <property type="component" value="Unassembled WGS sequence"/>
</dbReference>
<evidence type="ECO:0000313" key="1">
    <source>
        <dbReference type="EMBL" id="MFD2565966.1"/>
    </source>
</evidence>
<proteinExistence type="predicted"/>
<gene>
    <name evidence="1" type="ORF">ACFSRZ_01205</name>
</gene>
<dbReference type="EMBL" id="JBHULH010000001">
    <property type="protein sequence ID" value="MFD2565966.1"/>
    <property type="molecule type" value="Genomic_DNA"/>
</dbReference>
<reference evidence="2" key="1">
    <citation type="journal article" date="2019" name="Int. J. Syst. Evol. Microbiol.">
        <title>The Global Catalogue of Microorganisms (GCM) 10K type strain sequencing project: providing services to taxonomists for standard genome sequencing and annotation.</title>
        <authorList>
            <consortium name="The Broad Institute Genomics Platform"/>
            <consortium name="The Broad Institute Genome Sequencing Center for Infectious Disease"/>
            <person name="Wu L."/>
            <person name="Ma J."/>
        </authorList>
    </citation>
    <scope>NUCLEOTIDE SEQUENCE [LARGE SCALE GENOMIC DNA]</scope>
    <source>
        <strain evidence="2">KCTC 52127</strain>
    </source>
</reference>
<protein>
    <submittedName>
        <fullName evidence="1">DUF6913 domain-containing protein</fullName>
    </submittedName>
</protein>
<accession>A0ABW5LNV4</accession>
<evidence type="ECO:0000313" key="2">
    <source>
        <dbReference type="Proteomes" id="UP001597508"/>
    </source>
</evidence>
<sequence length="171" mass="20180">MISSKLKHHFIQKKIQKLLTNTTDLRSVGNSKIRNVGILTKEKYYREFSLEEMVTDRLELKNSKLYSFKNFNKSEEKSYKHFSEKDFNWRGEIIDSSLKSFVEEPIDLLICFYPKQHSYLEYLTLLSNASFKVGFAGVNSNLFDMEISVDISQTDEFFTELKKYLSILQKL</sequence>